<reference evidence="1" key="1">
    <citation type="journal article" date="2015" name="Nature">
        <title>Complex archaea that bridge the gap between prokaryotes and eukaryotes.</title>
        <authorList>
            <person name="Spang A."/>
            <person name="Saw J.H."/>
            <person name="Jorgensen S.L."/>
            <person name="Zaremba-Niedzwiedzka K."/>
            <person name="Martijn J."/>
            <person name="Lind A.E."/>
            <person name="van Eijk R."/>
            <person name="Schleper C."/>
            <person name="Guy L."/>
            <person name="Ettema T.J."/>
        </authorList>
    </citation>
    <scope>NUCLEOTIDE SEQUENCE</scope>
</reference>
<comment type="caution">
    <text evidence="1">The sequence shown here is derived from an EMBL/GenBank/DDBJ whole genome shotgun (WGS) entry which is preliminary data.</text>
</comment>
<gene>
    <name evidence="1" type="ORF">LCGC14_1269950</name>
</gene>
<evidence type="ECO:0008006" key="2">
    <source>
        <dbReference type="Google" id="ProtNLM"/>
    </source>
</evidence>
<accession>A0A0F9L089</accession>
<organism evidence="1">
    <name type="scientific">marine sediment metagenome</name>
    <dbReference type="NCBI Taxonomy" id="412755"/>
    <lineage>
        <taxon>unclassified sequences</taxon>
        <taxon>metagenomes</taxon>
        <taxon>ecological metagenomes</taxon>
    </lineage>
</organism>
<dbReference type="Pfam" id="PF14076">
    <property type="entry name" value="DUF4258"/>
    <property type="match status" value="1"/>
</dbReference>
<protein>
    <recommendedName>
        <fullName evidence="2">DUF4258 domain-containing protein</fullName>
    </recommendedName>
</protein>
<dbReference type="EMBL" id="LAZR01007116">
    <property type="protein sequence ID" value="KKM87338.1"/>
    <property type="molecule type" value="Genomic_DNA"/>
</dbReference>
<proteinExistence type="predicted"/>
<sequence length="91" mass="10321">MSKIGQIQALVRNGLYYLTEHADDEAIDDGFDIYDVEYGILNGKIRRSWPKEGKCEIVGVSLDKRPICIVCRITGTGKVRVITVYEDKSKR</sequence>
<name>A0A0F9L089_9ZZZZ</name>
<dbReference type="InterPro" id="IPR025354">
    <property type="entry name" value="DUF4258"/>
</dbReference>
<dbReference type="AlphaFoldDB" id="A0A0F9L089"/>
<evidence type="ECO:0000313" key="1">
    <source>
        <dbReference type="EMBL" id="KKM87338.1"/>
    </source>
</evidence>